<accession>A0ABY7GUG5</accession>
<dbReference type="PANTHER" id="PTHR46333">
    <property type="entry name" value="CYTOKINESIS PROTEIN 3"/>
    <property type="match status" value="1"/>
</dbReference>
<gene>
    <name evidence="4" type="ORF">O0S08_30160</name>
</gene>
<feature type="domain" description="Transglutaminase-like" evidence="3">
    <location>
        <begin position="304"/>
        <end position="367"/>
    </location>
</feature>
<dbReference type="Pfam" id="PF01841">
    <property type="entry name" value="Transglut_core"/>
    <property type="match status" value="1"/>
</dbReference>
<dbReference type="InterPro" id="IPR038765">
    <property type="entry name" value="Papain-like_cys_pep_sf"/>
</dbReference>
<reference evidence="4" key="1">
    <citation type="submission" date="2022-11" db="EMBL/GenBank/DDBJ databases">
        <title>Minimal conservation of predation-associated metabolite biosynthetic gene clusters underscores biosynthetic potential of Myxococcota including descriptions for ten novel species: Archangium lansinium sp. nov., Myxococcus landrumus sp. nov., Nannocystis bai.</title>
        <authorList>
            <person name="Ahearne A."/>
            <person name="Stevens C."/>
            <person name="Dowd S."/>
        </authorList>
    </citation>
    <scope>NUCLEOTIDE SEQUENCE</scope>
    <source>
        <strain evidence="4">Fl3</strain>
    </source>
</reference>
<dbReference type="InterPro" id="IPR052557">
    <property type="entry name" value="CAP/Cytokinesis_protein"/>
</dbReference>
<proteinExistence type="predicted"/>
<dbReference type="EMBL" id="CP114040">
    <property type="protein sequence ID" value="WAS90474.1"/>
    <property type="molecule type" value="Genomic_DNA"/>
</dbReference>
<evidence type="ECO:0000256" key="2">
    <source>
        <dbReference type="SAM" id="Phobius"/>
    </source>
</evidence>
<sequence length="520" mass="57012">MTRARLSWLGTLLFCGFRAIWAALVVVAPALGVWVASSLAAYRNGPVWLVCVAGLLLFPIVPVAWDMLSELLRRRRAPLRDRRVLTAWDRIVLRTLVVNLAFLTALVWSRPEAAFTAISTRGDWFLEGVHHPLADRARAGLLRAADGLQWLYEAAHDNQYAELIETRPAETPAPQPVPADDAWSDPWERRPQPTPEPTPEPTPAPEPGAEPTPAPEVAPAPASEPQAAIGPAWPSPAEVHPAVLAMPDEARVSIDSVGRHLAASEPDPARRIKAIHDFVATHLAYDAASYLNRDVYPDQRAEAVFASRLAVCAGYANLMRAIAAVTGDEVVVVVGDARGLSREVEGESHAWNAARVDGRWYLVDATWDSGHLKDGAFVREYRTDYLFVPPALIGVTHFPEDPAWQLREQPLTRGEFARQPMMRPKFFADGLQLVEPRRSQVTVQREFTLSLDNPRGRNLIVKAVPEDSSTAVECDLTGTRSVAVSCGPLQPGTYAVRIYTSPTLYGTYQGVGEVQVHASG</sequence>
<organism evidence="4 5">
    <name type="scientific">Nannocystis punicea</name>
    <dbReference type="NCBI Taxonomy" id="2995304"/>
    <lineage>
        <taxon>Bacteria</taxon>
        <taxon>Pseudomonadati</taxon>
        <taxon>Myxococcota</taxon>
        <taxon>Polyangia</taxon>
        <taxon>Nannocystales</taxon>
        <taxon>Nannocystaceae</taxon>
        <taxon>Nannocystis</taxon>
    </lineage>
</organism>
<feature type="region of interest" description="Disordered" evidence="1">
    <location>
        <begin position="168"/>
        <end position="235"/>
    </location>
</feature>
<dbReference type="Gene3D" id="3.10.620.30">
    <property type="match status" value="1"/>
</dbReference>
<dbReference type="PANTHER" id="PTHR46333:SF2">
    <property type="entry name" value="CYTOKINESIS PROTEIN 3"/>
    <property type="match status" value="1"/>
</dbReference>
<evidence type="ECO:0000313" key="4">
    <source>
        <dbReference type="EMBL" id="WAS90474.1"/>
    </source>
</evidence>
<name>A0ABY7GUG5_9BACT</name>
<keyword evidence="5" id="KW-1185">Reference proteome</keyword>
<feature type="compositionally biased region" description="Low complexity" evidence="1">
    <location>
        <begin position="219"/>
        <end position="228"/>
    </location>
</feature>
<evidence type="ECO:0000259" key="3">
    <source>
        <dbReference type="SMART" id="SM00460"/>
    </source>
</evidence>
<feature type="transmembrane region" description="Helical" evidence="2">
    <location>
        <begin position="46"/>
        <end position="68"/>
    </location>
</feature>
<dbReference type="InterPro" id="IPR002931">
    <property type="entry name" value="Transglutaminase-like"/>
</dbReference>
<dbReference type="SUPFAM" id="SSF54001">
    <property type="entry name" value="Cysteine proteinases"/>
    <property type="match status" value="1"/>
</dbReference>
<dbReference type="SMART" id="SM00460">
    <property type="entry name" value="TGc"/>
    <property type="match status" value="1"/>
</dbReference>
<feature type="compositionally biased region" description="Pro residues" evidence="1">
    <location>
        <begin position="192"/>
        <end position="218"/>
    </location>
</feature>
<dbReference type="RefSeq" id="WP_269032801.1">
    <property type="nucleotide sequence ID" value="NZ_CP114040.1"/>
</dbReference>
<dbReference type="Proteomes" id="UP001164459">
    <property type="component" value="Chromosome"/>
</dbReference>
<evidence type="ECO:0000313" key="5">
    <source>
        <dbReference type="Proteomes" id="UP001164459"/>
    </source>
</evidence>
<keyword evidence="2" id="KW-1133">Transmembrane helix</keyword>
<keyword evidence="2" id="KW-0812">Transmembrane</keyword>
<keyword evidence="2" id="KW-0472">Membrane</keyword>
<feature type="transmembrane region" description="Helical" evidence="2">
    <location>
        <begin position="88"/>
        <end position="108"/>
    </location>
</feature>
<evidence type="ECO:0000256" key="1">
    <source>
        <dbReference type="SAM" id="MobiDB-lite"/>
    </source>
</evidence>
<protein>
    <recommendedName>
        <fullName evidence="3">Transglutaminase-like domain-containing protein</fullName>
    </recommendedName>
</protein>